<sequence length="193" mass="20735">MSDLLEIPQEQLLQEQVQTVVLLEPQGSDEILEVPIEHLLQEAGQDNTLLEPVQELVLLSEAQQGPPGPAGIPGPAGGQVLQRKAGMDTSALLVVYEDLFGSVWPADPDAESDVLTLLGVTVSAAEAGQPINVQRMGHIDDEAWQLQPGKRVFLGGQGRLTQEPPQAGYDVLIGMAITSIRLLLNIQDPIELE</sequence>
<protein>
    <submittedName>
        <fullName evidence="1">Uncharacterized protein</fullName>
    </submittedName>
</protein>
<proteinExistence type="predicted"/>
<accession>A0AA42Q8T4</accession>
<comment type="caution">
    <text evidence="1">The sequence shown here is derived from an EMBL/GenBank/DDBJ whole genome shotgun (WGS) entry which is preliminary data.</text>
</comment>
<dbReference type="Proteomes" id="UP001161065">
    <property type="component" value="Unassembled WGS sequence"/>
</dbReference>
<organism evidence="1 2">
    <name type="scientific">Comamonas thiooxydans</name>
    <dbReference type="NCBI Taxonomy" id="363952"/>
    <lineage>
        <taxon>Bacteria</taxon>
        <taxon>Pseudomonadati</taxon>
        <taxon>Pseudomonadota</taxon>
        <taxon>Betaproteobacteria</taxon>
        <taxon>Burkholderiales</taxon>
        <taxon>Comamonadaceae</taxon>
        <taxon>Comamonas</taxon>
    </lineage>
</organism>
<dbReference type="RefSeq" id="WP_280009322.1">
    <property type="nucleotide sequence ID" value="NZ_JAOCEK010000027.1"/>
</dbReference>
<gene>
    <name evidence="1" type="ORF">N5D63_22110</name>
</gene>
<dbReference type="AlphaFoldDB" id="A0AA42Q8T4"/>
<evidence type="ECO:0000313" key="1">
    <source>
        <dbReference type="EMBL" id="MDH1336848.1"/>
    </source>
</evidence>
<evidence type="ECO:0000313" key="2">
    <source>
        <dbReference type="Proteomes" id="UP001161065"/>
    </source>
</evidence>
<dbReference type="EMBL" id="JAOCEK010000027">
    <property type="protein sequence ID" value="MDH1336848.1"/>
    <property type="molecule type" value="Genomic_DNA"/>
</dbReference>
<name>A0AA42Q8T4_9BURK</name>
<reference evidence="1" key="1">
    <citation type="submission" date="2022-09" db="EMBL/GenBank/DDBJ databases">
        <title>Intensive care unit water sources are persistently colonized with multi-drug resistant bacteria and are the site of extensive horizontal gene transfer of antibiotic resistance genes.</title>
        <authorList>
            <person name="Diorio-Toth L."/>
        </authorList>
    </citation>
    <scope>NUCLEOTIDE SEQUENCE</scope>
    <source>
        <strain evidence="1">GD03832</strain>
    </source>
</reference>